<reference evidence="8 9" key="1">
    <citation type="submission" date="2019-03" db="EMBL/GenBank/DDBJ databases">
        <authorList>
            <person name="Gaulin E."/>
            <person name="Dumas B."/>
        </authorList>
    </citation>
    <scope>NUCLEOTIDE SEQUENCE [LARGE SCALE GENOMIC DNA]</scope>
    <source>
        <strain evidence="8">CBS 568.67</strain>
    </source>
</reference>
<keyword evidence="4" id="KW-0325">Glycoprotein</keyword>
<dbReference type="GO" id="GO:0006508">
    <property type="term" value="P:proteolysis"/>
    <property type="evidence" value="ECO:0007669"/>
    <property type="project" value="InterPro"/>
</dbReference>
<gene>
    <name evidence="8" type="primary">Aste57867_7913</name>
    <name evidence="7" type="ORF">As57867_007883</name>
    <name evidence="8" type="ORF">ASTE57867_7913</name>
</gene>
<accession>A0A485KIY9</accession>
<dbReference type="SUPFAM" id="SSF50494">
    <property type="entry name" value="Trypsin-like serine proteases"/>
    <property type="match status" value="1"/>
</dbReference>
<dbReference type="InterPro" id="IPR043504">
    <property type="entry name" value="Peptidase_S1_PA_chymotrypsin"/>
</dbReference>
<proteinExistence type="predicted"/>
<dbReference type="InterPro" id="IPR050430">
    <property type="entry name" value="Peptidase_S1"/>
</dbReference>
<protein>
    <submittedName>
        <fullName evidence="8">Aste57867_7913 protein</fullName>
    </submittedName>
</protein>
<keyword evidence="9" id="KW-1185">Reference proteome</keyword>
<sequence length="430" mass="45123">MVPPFWITLHEVDTSFAYCGAALIAPTVVMTAASCAKSAKWATVGTSSGVRQVVAITDRTIHPKYASDKSYDLALLHLAVPSPASPIQMASSNWSAVDDDKSFWIRGFQSTNFNISLTTRQANLVSKEDCGMYFKTFETELMVCTTSDRLNVASTGGPLTMTIHDVEYAIGVTLPYAVEAADDDITIVPHLRLDKVGAFIQTYLAASKDLVPMPSTSPTPIPTDTSNISTPFPGFPDTTLPSTIPTASPTKTPLATNVATPTPTPDENTLPTPIPSPRPTISNWTKSTTTMPSPLPTFAPASTTPLTTSPGSTTSNPPFTPPPRTIFPGTFVPSTTVPATSPTPPTVPPATPSSPTSSPLPPTTPVPNKPSTTTGPSAPPTFAPTIPLTTSPATSPTPPTISTTSSAPTLSPITSVPSKYLPMECINRVF</sequence>
<keyword evidence="3" id="KW-1015">Disulfide bond</keyword>
<evidence type="ECO:0000256" key="3">
    <source>
        <dbReference type="ARBA" id="ARBA00023157"/>
    </source>
</evidence>
<evidence type="ECO:0000256" key="4">
    <source>
        <dbReference type="ARBA" id="ARBA00023180"/>
    </source>
</evidence>
<dbReference type="Pfam" id="PF00089">
    <property type="entry name" value="Trypsin"/>
    <property type="match status" value="1"/>
</dbReference>
<feature type="compositionally biased region" description="Pro residues" evidence="5">
    <location>
        <begin position="341"/>
        <end position="368"/>
    </location>
</feature>
<evidence type="ECO:0000256" key="1">
    <source>
        <dbReference type="ARBA" id="ARBA00022729"/>
    </source>
</evidence>
<dbReference type="PANTHER" id="PTHR24276:SF98">
    <property type="entry name" value="FI18310P1-RELATED"/>
    <property type="match status" value="1"/>
</dbReference>
<keyword evidence="2" id="KW-0843">Virulence</keyword>
<name>A0A485KIY9_9STRA</name>
<dbReference type="Gene3D" id="2.40.10.10">
    <property type="entry name" value="Trypsin-like serine proteases"/>
    <property type="match status" value="1"/>
</dbReference>
<evidence type="ECO:0000256" key="2">
    <source>
        <dbReference type="ARBA" id="ARBA00023026"/>
    </source>
</evidence>
<feature type="compositionally biased region" description="Low complexity" evidence="5">
    <location>
        <begin position="326"/>
        <end position="340"/>
    </location>
</feature>
<dbReference type="SMART" id="SM00020">
    <property type="entry name" value="Tryp_SPc"/>
    <property type="match status" value="1"/>
</dbReference>
<dbReference type="EMBL" id="VJMH01004997">
    <property type="protein sequence ID" value="KAF0701655.1"/>
    <property type="molecule type" value="Genomic_DNA"/>
</dbReference>
<dbReference type="InterPro" id="IPR001254">
    <property type="entry name" value="Trypsin_dom"/>
</dbReference>
<feature type="region of interest" description="Disordered" evidence="5">
    <location>
        <begin position="245"/>
        <end position="414"/>
    </location>
</feature>
<dbReference type="PANTHER" id="PTHR24276">
    <property type="entry name" value="POLYSERASE-RELATED"/>
    <property type="match status" value="1"/>
</dbReference>
<dbReference type="AlphaFoldDB" id="A0A485KIY9"/>
<dbReference type="PROSITE" id="PS50240">
    <property type="entry name" value="TRYPSIN_DOM"/>
    <property type="match status" value="1"/>
</dbReference>
<dbReference type="Proteomes" id="UP000332933">
    <property type="component" value="Unassembled WGS sequence"/>
</dbReference>
<feature type="domain" description="Peptidase S1" evidence="6">
    <location>
        <begin position="1"/>
        <end position="205"/>
    </location>
</feature>
<keyword evidence="1" id="KW-0732">Signal</keyword>
<dbReference type="EMBL" id="CAADRA010005018">
    <property type="protein sequence ID" value="VFT84806.1"/>
    <property type="molecule type" value="Genomic_DNA"/>
</dbReference>
<dbReference type="InterPro" id="IPR009003">
    <property type="entry name" value="Peptidase_S1_PA"/>
</dbReference>
<evidence type="ECO:0000313" key="8">
    <source>
        <dbReference type="EMBL" id="VFT84806.1"/>
    </source>
</evidence>
<evidence type="ECO:0000259" key="6">
    <source>
        <dbReference type="PROSITE" id="PS50240"/>
    </source>
</evidence>
<feature type="compositionally biased region" description="Low complexity" evidence="5">
    <location>
        <begin position="296"/>
        <end position="317"/>
    </location>
</feature>
<evidence type="ECO:0000313" key="7">
    <source>
        <dbReference type="EMBL" id="KAF0701655.1"/>
    </source>
</evidence>
<organism evidence="8 9">
    <name type="scientific">Aphanomyces stellatus</name>
    <dbReference type="NCBI Taxonomy" id="120398"/>
    <lineage>
        <taxon>Eukaryota</taxon>
        <taxon>Sar</taxon>
        <taxon>Stramenopiles</taxon>
        <taxon>Oomycota</taxon>
        <taxon>Saprolegniomycetes</taxon>
        <taxon>Saprolegniales</taxon>
        <taxon>Verrucalvaceae</taxon>
        <taxon>Aphanomyces</taxon>
    </lineage>
</organism>
<evidence type="ECO:0000256" key="5">
    <source>
        <dbReference type="SAM" id="MobiDB-lite"/>
    </source>
</evidence>
<reference evidence="7" key="2">
    <citation type="submission" date="2019-06" db="EMBL/GenBank/DDBJ databases">
        <title>Genomics analysis of Aphanomyces spp. identifies a new class of oomycete effector associated with host adaptation.</title>
        <authorList>
            <person name="Gaulin E."/>
        </authorList>
    </citation>
    <scope>NUCLEOTIDE SEQUENCE</scope>
    <source>
        <strain evidence="7">CBS 578.67</strain>
    </source>
</reference>
<feature type="compositionally biased region" description="Low complexity" evidence="5">
    <location>
        <begin position="383"/>
        <end position="414"/>
    </location>
</feature>
<evidence type="ECO:0000313" key="9">
    <source>
        <dbReference type="Proteomes" id="UP000332933"/>
    </source>
</evidence>
<dbReference type="GO" id="GO:0004252">
    <property type="term" value="F:serine-type endopeptidase activity"/>
    <property type="evidence" value="ECO:0007669"/>
    <property type="project" value="InterPro"/>
</dbReference>
<feature type="compositionally biased region" description="Polar residues" evidence="5">
    <location>
        <begin position="245"/>
        <end position="270"/>
    </location>
</feature>